<dbReference type="PANTHER" id="PTHR21366">
    <property type="entry name" value="GLYOXALASE FAMILY PROTEIN"/>
    <property type="match status" value="1"/>
</dbReference>
<dbReference type="Gene3D" id="3.10.180.10">
    <property type="entry name" value="2,3-Dihydroxybiphenyl 1,2-Dioxygenase, domain 1"/>
    <property type="match status" value="1"/>
</dbReference>
<organism evidence="2 3">
    <name type="scientific">Reyranella soli</name>
    <dbReference type="NCBI Taxonomy" id="1230389"/>
    <lineage>
        <taxon>Bacteria</taxon>
        <taxon>Pseudomonadati</taxon>
        <taxon>Pseudomonadota</taxon>
        <taxon>Alphaproteobacteria</taxon>
        <taxon>Hyphomicrobiales</taxon>
        <taxon>Reyranellaceae</taxon>
        <taxon>Reyranella</taxon>
    </lineage>
</organism>
<evidence type="ECO:0000259" key="1">
    <source>
        <dbReference type="PROSITE" id="PS51819"/>
    </source>
</evidence>
<dbReference type="Proteomes" id="UP000321058">
    <property type="component" value="Unassembled WGS sequence"/>
</dbReference>
<evidence type="ECO:0000313" key="3">
    <source>
        <dbReference type="Proteomes" id="UP000321058"/>
    </source>
</evidence>
<dbReference type="CDD" id="cd06587">
    <property type="entry name" value="VOC"/>
    <property type="match status" value="1"/>
</dbReference>
<dbReference type="PROSITE" id="PS51819">
    <property type="entry name" value="VOC"/>
    <property type="match status" value="1"/>
</dbReference>
<keyword evidence="3" id="KW-1185">Reference proteome</keyword>
<dbReference type="InterPro" id="IPR037523">
    <property type="entry name" value="VOC_core"/>
</dbReference>
<reference evidence="2 3" key="1">
    <citation type="submission" date="2019-07" db="EMBL/GenBank/DDBJ databases">
        <title>Whole genome shotgun sequence of Reyranella soli NBRC 108950.</title>
        <authorList>
            <person name="Hosoyama A."/>
            <person name="Uohara A."/>
            <person name="Ohji S."/>
            <person name="Ichikawa N."/>
        </authorList>
    </citation>
    <scope>NUCLEOTIDE SEQUENCE [LARGE SCALE GENOMIC DNA]</scope>
    <source>
        <strain evidence="2 3">NBRC 108950</strain>
    </source>
</reference>
<accession>A0A512N306</accession>
<dbReference type="InterPro" id="IPR004360">
    <property type="entry name" value="Glyas_Fos-R_dOase_dom"/>
</dbReference>
<dbReference type="InterPro" id="IPR029068">
    <property type="entry name" value="Glyas_Bleomycin-R_OHBP_Dase"/>
</dbReference>
<protein>
    <submittedName>
        <fullName evidence="2">Glyoxalase</fullName>
    </submittedName>
</protein>
<name>A0A512N306_9HYPH</name>
<dbReference type="Pfam" id="PF00903">
    <property type="entry name" value="Glyoxalase"/>
    <property type="match status" value="1"/>
</dbReference>
<gene>
    <name evidence="2" type="ORF">RSO01_05350</name>
</gene>
<dbReference type="InterPro" id="IPR050383">
    <property type="entry name" value="GlyoxalaseI/FosfomycinResist"/>
</dbReference>
<dbReference type="AlphaFoldDB" id="A0A512N306"/>
<dbReference type="RefSeq" id="WP_147145948.1">
    <property type="nucleotide sequence ID" value="NZ_BKAJ01000008.1"/>
</dbReference>
<evidence type="ECO:0000313" key="2">
    <source>
        <dbReference type="EMBL" id="GEP53369.1"/>
    </source>
</evidence>
<dbReference type="EMBL" id="BKAJ01000008">
    <property type="protein sequence ID" value="GEP53369.1"/>
    <property type="molecule type" value="Genomic_DNA"/>
</dbReference>
<sequence>MIKGLHHNAYRCRDSEETRKFYEDFLGLPLVNAFKIETTQTGRKTGTGVLHSFFQLDDGSCLAFFEAPDMPFEFKEQHDFDLHIALEVEPDALDKMFAKGKADGREVRGVSDHKFIRSIYFRDPNGYVIELTAKVPGMERDMDPKQNHARDILNGWQASKGKAKAA</sequence>
<dbReference type="PANTHER" id="PTHR21366:SF31">
    <property type="entry name" value="METALLOTHIOL TRANSFERASE FOSB"/>
    <property type="match status" value="1"/>
</dbReference>
<proteinExistence type="predicted"/>
<feature type="domain" description="VOC" evidence="1">
    <location>
        <begin position="4"/>
        <end position="134"/>
    </location>
</feature>
<dbReference type="OrthoDB" id="9803142at2"/>
<comment type="caution">
    <text evidence="2">The sequence shown here is derived from an EMBL/GenBank/DDBJ whole genome shotgun (WGS) entry which is preliminary data.</text>
</comment>
<dbReference type="SUPFAM" id="SSF54593">
    <property type="entry name" value="Glyoxalase/Bleomycin resistance protein/Dihydroxybiphenyl dioxygenase"/>
    <property type="match status" value="1"/>
</dbReference>